<evidence type="ECO:0000259" key="2">
    <source>
        <dbReference type="Pfam" id="PF13649"/>
    </source>
</evidence>
<accession>A0A7X5HUA6</accession>
<dbReference type="Proteomes" id="UP000461585">
    <property type="component" value="Unassembled WGS sequence"/>
</dbReference>
<keyword evidence="3" id="KW-0489">Methyltransferase</keyword>
<keyword evidence="4" id="KW-1185">Reference proteome</keyword>
<protein>
    <submittedName>
        <fullName evidence="3">Class I SAM-dependent methyltransferase</fullName>
    </submittedName>
</protein>
<dbReference type="EMBL" id="JAAEEH010000003">
    <property type="protein sequence ID" value="NDL66551.1"/>
    <property type="molecule type" value="Genomic_DNA"/>
</dbReference>
<dbReference type="Gene3D" id="2.20.25.110">
    <property type="entry name" value="S-adenosyl-L-methionine-dependent methyltransferases"/>
    <property type="match status" value="1"/>
</dbReference>
<proteinExistence type="predicted"/>
<feature type="domain" description="Methyltransferase" evidence="2">
    <location>
        <begin position="41"/>
        <end position="136"/>
    </location>
</feature>
<evidence type="ECO:0000313" key="4">
    <source>
        <dbReference type="Proteomes" id="UP000461585"/>
    </source>
</evidence>
<evidence type="ECO:0000313" key="3">
    <source>
        <dbReference type="EMBL" id="NDL66551.1"/>
    </source>
</evidence>
<dbReference type="CDD" id="cd02440">
    <property type="entry name" value="AdoMet_MTases"/>
    <property type="match status" value="1"/>
</dbReference>
<comment type="caution">
    <text evidence="3">The sequence shown here is derived from an EMBL/GenBank/DDBJ whole genome shotgun (WGS) entry which is preliminary data.</text>
</comment>
<dbReference type="InterPro" id="IPR041698">
    <property type="entry name" value="Methyltransf_25"/>
</dbReference>
<evidence type="ECO:0000256" key="1">
    <source>
        <dbReference type="ARBA" id="ARBA00022679"/>
    </source>
</evidence>
<keyword evidence="1 3" id="KW-0808">Transferase</keyword>
<dbReference type="PANTHER" id="PTHR43861">
    <property type="entry name" value="TRANS-ACONITATE 2-METHYLTRANSFERASE-RELATED"/>
    <property type="match status" value="1"/>
</dbReference>
<dbReference type="InterPro" id="IPR029063">
    <property type="entry name" value="SAM-dependent_MTases_sf"/>
</dbReference>
<dbReference type="RefSeq" id="WP_162369279.1">
    <property type="nucleotide sequence ID" value="NZ_JAAEEH010000003.1"/>
</dbReference>
<dbReference type="GO" id="GO:0032259">
    <property type="term" value="P:methylation"/>
    <property type="evidence" value="ECO:0007669"/>
    <property type="project" value="UniProtKB-KW"/>
</dbReference>
<name>A0A7X5HUA6_9FIRM</name>
<sequence>MSRYGRFAEVYDLWMQETPYGDWAQNLLEIWKRWGCAPRLVLDLGCGTGNMTQLLAEKGYDMIGVDLSGEMLAKAQEKAEAKGLEILYLQQDMTEFELYGTVDAVVSICDSMNYLLEEAELLEAFRLVENYLDPGGLFIFDMNTEYKFAQVYGDGTYASCHEGYAYIWQNAYYGDEMVNEYEVAFFIREEDGRYERFDEVHQERAYPPERVTDLLEQAGLSVEAVLDADTMEPPTSVSERLYFVAKEVRKRALEKQEPME</sequence>
<dbReference type="SUPFAM" id="SSF53335">
    <property type="entry name" value="S-adenosyl-L-methionine-dependent methyltransferases"/>
    <property type="match status" value="1"/>
</dbReference>
<organism evidence="3 4">
    <name type="scientific">Anaerotalea alkaliphila</name>
    <dbReference type="NCBI Taxonomy" id="2662126"/>
    <lineage>
        <taxon>Bacteria</taxon>
        <taxon>Bacillati</taxon>
        <taxon>Bacillota</taxon>
        <taxon>Clostridia</taxon>
        <taxon>Eubacteriales</taxon>
        <taxon>Anaerotalea</taxon>
    </lineage>
</organism>
<dbReference type="GO" id="GO:0008168">
    <property type="term" value="F:methyltransferase activity"/>
    <property type="evidence" value="ECO:0007669"/>
    <property type="project" value="UniProtKB-KW"/>
</dbReference>
<reference evidence="3 4" key="1">
    <citation type="submission" date="2020-01" db="EMBL/GenBank/DDBJ databases">
        <title>Anaeroalcalibacter tamaniensis gen. nov., sp. nov., moderately halophilic strictly anaerobic fermenter bacterium from mud volcano of Taman peninsula.</title>
        <authorList>
            <person name="Frolova A."/>
            <person name="Merkel A.Y."/>
            <person name="Slobodkin A.I."/>
        </authorList>
    </citation>
    <scope>NUCLEOTIDE SEQUENCE [LARGE SCALE GENOMIC DNA]</scope>
    <source>
        <strain evidence="3 4">F-3ap</strain>
    </source>
</reference>
<dbReference type="Gene3D" id="3.40.50.150">
    <property type="entry name" value="Vaccinia Virus protein VP39"/>
    <property type="match status" value="1"/>
</dbReference>
<dbReference type="AlphaFoldDB" id="A0A7X5HUA6"/>
<gene>
    <name evidence="3" type="ORF">GXN74_02150</name>
</gene>
<dbReference type="Pfam" id="PF13649">
    <property type="entry name" value="Methyltransf_25"/>
    <property type="match status" value="1"/>
</dbReference>